<evidence type="ECO:0000313" key="1">
    <source>
        <dbReference type="EMBL" id="KAK9122370.1"/>
    </source>
</evidence>
<evidence type="ECO:0000313" key="2">
    <source>
        <dbReference type="Proteomes" id="UP001420932"/>
    </source>
</evidence>
<dbReference type="Proteomes" id="UP001420932">
    <property type="component" value="Unassembled WGS sequence"/>
</dbReference>
<keyword evidence="2" id="KW-1185">Reference proteome</keyword>
<protein>
    <submittedName>
        <fullName evidence="1">Uncharacterized protein</fullName>
    </submittedName>
</protein>
<gene>
    <name evidence="1" type="ORF">Syun_019987</name>
</gene>
<accession>A0AAP0IWB3</accession>
<comment type="caution">
    <text evidence="1">The sequence shown here is derived from an EMBL/GenBank/DDBJ whole genome shotgun (WGS) entry which is preliminary data.</text>
</comment>
<name>A0AAP0IWB3_9MAGN</name>
<dbReference type="AlphaFoldDB" id="A0AAP0IWB3"/>
<sequence length="53" mass="4755">MVVSDEWFAAALPAVAGEVPAAGGMQVGGGGGGAAAMPAAAAAAIVSGSAREA</sequence>
<reference evidence="1 2" key="1">
    <citation type="submission" date="2024-01" db="EMBL/GenBank/DDBJ databases">
        <title>Genome assemblies of Stephania.</title>
        <authorList>
            <person name="Yang L."/>
        </authorList>
    </citation>
    <scope>NUCLEOTIDE SEQUENCE [LARGE SCALE GENOMIC DNA]</scope>
    <source>
        <strain evidence="1">YNDBR</strain>
        <tissue evidence="1">Leaf</tissue>
    </source>
</reference>
<organism evidence="1 2">
    <name type="scientific">Stephania yunnanensis</name>
    <dbReference type="NCBI Taxonomy" id="152371"/>
    <lineage>
        <taxon>Eukaryota</taxon>
        <taxon>Viridiplantae</taxon>
        <taxon>Streptophyta</taxon>
        <taxon>Embryophyta</taxon>
        <taxon>Tracheophyta</taxon>
        <taxon>Spermatophyta</taxon>
        <taxon>Magnoliopsida</taxon>
        <taxon>Ranunculales</taxon>
        <taxon>Menispermaceae</taxon>
        <taxon>Menispermoideae</taxon>
        <taxon>Cissampelideae</taxon>
        <taxon>Stephania</taxon>
    </lineage>
</organism>
<proteinExistence type="predicted"/>
<dbReference type="EMBL" id="JBBNAF010000008">
    <property type="protein sequence ID" value="KAK9122370.1"/>
    <property type="molecule type" value="Genomic_DNA"/>
</dbReference>